<dbReference type="SUPFAM" id="SSF54928">
    <property type="entry name" value="RNA-binding domain, RBD"/>
    <property type="match status" value="1"/>
</dbReference>
<evidence type="ECO:0000259" key="12">
    <source>
        <dbReference type="Pfam" id="PF00076"/>
    </source>
</evidence>
<proteinExistence type="inferred from homology"/>
<feature type="domain" description="RRM" evidence="12">
    <location>
        <begin position="190"/>
        <end position="251"/>
    </location>
</feature>
<evidence type="ECO:0000259" key="13">
    <source>
        <dbReference type="Pfam" id="PF10443"/>
    </source>
</evidence>
<dbReference type="InterPro" id="IPR039627">
    <property type="entry name" value="Yme2_C"/>
</dbReference>
<dbReference type="GO" id="GO:0003723">
    <property type="term" value="F:RNA binding"/>
    <property type="evidence" value="ECO:0007669"/>
    <property type="project" value="UniProtKB-UniRule"/>
</dbReference>
<dbReference type="AlphaFoldDB" id="A0A1E3QE16"/>
<dbReference type="InterPro" id="IPR000504">
    <property type="entry name" value="RRM_dom"/>
</dbReference>
<evidence type="ECO:0000256" key="7">
    <source>
        <dbReference type="ARBA" id="ARBA00022989"/>
    </source>
</evidence>
<dbReference type="STRING" id="675824.A0A1E3QE16"/>
<comment type="similarity">
    <text evidence="2 11">Belongs to the YME2 family.</text>
</comment>
<dbReference type="Pfam" id="PF10443">
    <property type="entry name" value="RNA12"/>
    <property type="match status" value="1"/>
</dbReference>
<evidence type="ECO:0000256" key="5">
    <source>
        <dbReference type="ARBA" id="ARBA00022792"/>
    </source>
</evidence>
<evidence type="ECO:0000256" key="1">
    <source>
        <dbReference type="ARBA" id="ARBA00004434"/>
    </source>
</evidence>
<keyword evidence="5 11" id="KW-0999">Mitochondrion inner membrane</keyword>
<dbReference type="CDD" id="cd12433">
    <property type="entry name" value="RRM_Yme2p_like"/>
    <property type="match status" value="1"/>
</dbReference>
<keyword evidence="11" id="KW-0507">mRNA processing</keyword>
<dbReference type="InterPro" id="IPR034260">
    <property type="entry name" value="Yme2_RRM"/>
</dbReference>
<gene>
    <name evidence="14" type="ORF">LIPSTDRAFT_1347</name>
</gene>
<sequence>MYAVYRRSFTAAPATITRLHTPRRHVPDLMHQVPCRRHVVIPYENIVESTGLIDASSDERLLYFDNLSPLKYNLWDIQHLVTRFILRQKTSSTLQFIKDKAIPPDLPIEIEHIIPRSKDGGVIVKFRKTQGQITDDEIEAQIQAYLHEHPIRPWFNPFRPIKSFIIKGVPWIEDLHRFPSSRLRVEFEGPDVDQETLYYYFRRYGLIRDITPLSPASKDLPRYATIQFVSVRGAAIARTCLHGIITKNGTKLHIHYEPTIQKHIFRDWLFNHPRIVIPALAALLAGVTVIVFDPIRTWFIKQKITKRFSLSNNPILKWIRTTTMSTIDVILATGSFGRFTLSKKEESDLQIGFSDRRGIIEQLKTLLNETPETFIVVQGPRGSGKVELVRDHAVKDHPYTLFIDCQKITETRSDAAFIKEVSTQLGYFPVFPWMNNISAFVDLIVQGVIGQKAGFSESVDSQFKNMFENAAAAIKEIAIENHKKNMKSSNGSGAVDEDCYETNPNARPVIVIEHYLHRADKNESIYRALAEWSSVLVMSKVAHVVFITDDVGYAKVLQEAIPTQVFNTITVGDATPELARKFVLSQILAVTGESEENVPESTLKDLDEALKPLGGRMTDLLTLVRRITMGESNRHAADDMIRQSASEIIKRFLRSGNDKSWTSEQAWTIVKSLAKDEDIRYNELLLNPLFKNAKDVIAALEHAELITVLEKDGRPYKIKAGRPIYRAACQRLLNDKGLAATLEISTLTVMSGLLIASISKNEEELAKLSKIVASKSVDISERMKYLAEDIRAKQAKISEYDKLMDKQKKVLATEY</sequence>
<evidence type="ECO:0000256" key="11">
    <source>
        <dbReference type="RuleBase" id="RU367108"/>
    </source>
</evidence>
<dbReference type="GO" id="GO:0005743">
    <property type="term" value="C:mitochondrial inner membrane"/>
    <property type="evidence" value="ECO:0007669"/>
    <property type="project" value="UniProtKB-SubCell"/>
</dbReference>
<dbReference type="InterPro" id="IPR012677">
    <property type="entry name" value="Nucleotide-bd_a/b_plait_sf"/>
</dbReference>
<evidence type="ECO:0000256" key="9">
    <source>
        <dbReference type="ARBA" id="ARBA00023136"/>
    </source>
</evidence>
<keyword evidence="7" id="KW-1133">Transmembrane helix</keyword>
<keyword evidence="4" id="KW-0812">Transmembrane</keyword>
<name>A0A1E3QE16_LIPST</name>
<evidence type="ECO:0000256" key="4">
    <source>
        <dbReference type="ARBA" id="ARBA00022692"/>
    </source>
</evidence>
<dbReference type="InterPro" id="IPR035979">
    <property type="entry name" value="RBD_domain_sf"/>
</dbReference>
<keyword evidence="15" id="KW-1185">Reference proteome</keyword>
<dbReference type="Gene3D" id="3.30.70.330">
    <property type="match status" value="1"/>
</dbReference>
<evidence type="ECO:0000256" key="2">
    <source>
        <dbReference type="ARBA" id="ARBA00010320"/>
    </source>
</evidence>
<evidence type="ECO:0000256" key="6">
    <source>
        <dbReference type="ARBA" id="ARBA00022946"/>
    </source>
</evidence>
<dbReference type="PANTHER" id="PTHR32198:SF2">
    <property type="entry name" value="MITOCHONDRIAL ESCAPE PROTEIN 2"/>
    <property type="match status" value="1"/>
</dbReference>
<evidence type="ECO:0000313" key="15">
    <source>
        <dbReference type="Proteomes" id="UP000094385"/>
    </source>
</evidence>
<feature type="domain" description="Mitochondrial escape protein 2 C-terminal" evidence="13">
    <location>
        <begin position="356"/>
        <end position="771"/>
    </location>
</feature>
<dbReference type="Pfam" id="PF00076">
    <property type="entry name" value="RRM_1"/>
    <property type="match status" value="1"/>
</dbReference>
<evidence type="ECO:0000256" key="3">
    <source>
        <dbReference type="ARBA" id="ARBA00020222"/>
    </source>
</evidence>
<protein>
    <recommendedName>
        <fullName evidence="3 11">Mitochondrial escape protein 2</fullName>
    </recommendedName>
</protein>
<dbReference type="Gene3D" id="3.40.50.300">
    <property type="entry name" value="P-loop containing nucleotide triphosphate hydrolases"/>
    <property type="match status" value="1"/>
</dbReference>
<keyword evidence="11" id="KW-0694">RNA-binding</keyword>
<dbReference type="InterPro" id="IPR018850">
    <property type="entry name" value="Mt_escape_2_C"/>
</dbReference>
<reference evidence="14 15" key="1">
    <citation type="journal article" date="2016" name="Proc. Natl. Acad. Sci. U.S.A.">
        <title>Comparative genomics of biotechnologically important yeasts.</title>
        <authorList>
            <person name="Riley R."/>
            <person name="Haridas S."/>
            <person name="Wolfe K.H."/>
            <person name="Lopes M.R."/>
            <person name="Hittinger C.T."/>
            <person name="Goeker M."/>
            <person name="Salamov A.A."/>
            <person name="Wisecaver J.H."/>
            <person name="Long T.M."/>
            <person name="Calvey C.H."/>
            <person name="Aerts A.L."/>
            <person name="Barry K.W."/>
            <person name="Choi C."/>
            <person name="Clum A."/>
            <person name="Coughlan A.Y."/>
            <person name="Deshpande S."/>
            <person name="Douglass A.P."/>
            <person name="Hanson S.J."/>
            <person name="Klenk H.-P."/>
            <person name="LaButti K.M."/>
            <person name="Lapidus A."/>
            <person name="Lindquist E.A."/>
            <person name="Lipzen A.M."/>
            <person name="Meier-Kolthoff J.P."/>
            <person name="Ohm R.A."/>
            <person name="Otillar R.P."/>
            <person name="Pangilinan J.L."/>
            <person name="Peng Y."/>
            <person name="Rokas A."/>
            <person name="Rosa C.A."/>
            <person name="Scheuner C."/>
            <person name="Sibirny A.A."/>
            <person name="Slot J.C."/>
            <person name="Stielow J.B."/>
            <person name="Sun H."/>
            <person name="Kurtzman C.P."/>
            <person name="Blackwell M."/>
            <person name="Grigoriev I.V."/>
            <person name="Jeffries T.W."/>
        </authorList>
    </citation>
    <scope>NUCLEOTIDE SEQUENCE [LARGE SCALE GENOMIC DNA]</scope>
    <source>
        <strain evidence="14 15">NRRL Y-11557</strain>
    </source>
</reference>
<keyword evidence="9" id="KW-0472">Membrane</keyword>
<dbReference type="EMBL" id="KV454290">
    <property type="protein sequence ID" value="ODQ75939.1"/>
    <property type="molecule type" value="Genomic_DNA"/>
</dbReference>
<dbReference type="Proteomes" id="UP000094385">
    <property type="component" value="Unassembled WGS sequence"/>
</dbReference>
<keyword evidence="8 11" id="KW-0496">Mitochondrion</keyword>
<comment type="subcellular location">
    <subcellularLocation>
        <location evidence="1 11">Mitochondrion inner membrane</location>
        <topology evidence="1 11">Single-pass membrane protein</topology>
    </subcellularLocation>
</comment>
<accession>A0A1E3QE16</accession>
<evidence type="ECO:0000256" key="8">
    <source>
        <dbReference type="ARBA" id="ARBA00023128"/>
    </source>
</evidence>
<dbReference type="InterPro" id="IPR027417">
    <property type="entry name" value="P-loop_NTPase"/>
</dbReference>
<evidence type="ECO:0000313" key="14">
    <source>
        <dbReference type="EMBL" id="ODQ75939.1"/>
    </source>
</evidence>
<dbReference type="OrthoDB" id="10267654at2759"/>
<evidence type="ECO:0000256" key="10">
    <source>
        <dbReference type="ARBA" id="ARBA00025276"/>
    </source>
</evidence>
<dbReference type="PANTHER" id="PTHR32198">
    <property type="entry name" value="MITOCHONDRIAL ESCAPE PROTEIN 2"/>
    <property type="match status" value="1"/>
</dbReference>
<comment type="function">
    <text evidence="10 11">Plays a role in maintaining the mitochondrial genome and in controlling the mtDNA escape. Involved in the regulation of mtDNA nucleotide structure and number. May have a dispensable role in early maturation of pre-rRNA.</text>
</comment>
<dbReference type="GO" id="GO:0006397">
    <property type="term" value="P:mRNA processing"/>
    <property type="evidence" value="ECO:0007669"/>
    <property type="project" value="UniProtKB-UniRule"/>
</dbReference>
<organism evidence="14 15">
    <name type="scientific">Lipomyces starkeyi NRRL Y-11557</name>
    <dbReference type="NCBI Taxonomy" id="675824"/>
    <lineage>
        <taxon>Eukaryota</taxon>
        <taxon>Fungi</taxon>
        <taxon>Dikarya</taxon>
        <taxon>Ascomycota</taxon>
        <taxon>Saccharomycotina</taxon>
        <taxon>Lipomycetes</taxon>
        <taxon>Lipomycetales</taxon>
        <taxon>Lipomycetaceae</taxon>
        <taxon>Lipomyces</taxon>
    </lineage>
</organism>
<keyword evidence="6" id="KW-0809">Transit peptide</keyword>